<reference evidence="2 3" key="1">
    <citation type="submission" date="2021-06" db="EMBL/GenBank/DDBJ databases">
        <authorList>
            <person name="Kallberg Y."/>
            <person name="Tangrot J."/>
            <person name="Rosling A."/>
        </authorList>
    </citation>
    <scope>NUCLEOTIDE SEQUENCE [LARGE SCALE GENOMIC DNA]</scope>
    <source>
        <strain evidence="2 3">120-4 pot B 10/14</strain>
    </source>
</reference>
<protein>
    <submittedName>
        <fullName evidence="2">33636_t:CDS:1</fullName>
    </submittedName>
</protein>
<comment type="caution">
    <text evidence="2">The sequence shown here is derived from an EMBL/GenBank/DDBJ whole genome shotgun (WGS) entry which is preliminary data.</text>
</comment>
<feature type="non-terminal residue" evidence="2">
    <location>
        <position position="1"/>
    </location>
</feature>
<proteinExistence type="predicted"/>
<feature type="compositionally biased region" description="Low complexity" evidence="1">
    <location>
        <begin position="1"/>
        <end position="12"/>
    </location>
</feature>
<dbReference type="Proteomes" id="UP000789901">
    <property type="component" value="Unassembled WGS sequence"/>
</dbReference>
<evidence type="ECO:0000313" key="3">
    <source>
        <dbReference type="Proteomes" id="UP000789901"/>
    </source>
</evidence>
<gene>
    <name evidence="2" type="ORF">GMARGA_LOCUS43709</name>
</gene>
<dbReference type="EMBL" id="CAJVQB010143610">
    <property type="protein sequence ID" value="CAG8854888.1"/>
    <property type="molecule type" value="Genomic_DNA"/>
</dbReference>
<feature type="non-terminal residue" evidence="2">
    <location>
        <position position="110"/>
    </location>
</feature>
<organism evidence="2 3">
    <name type="scientific">Gigaspora margarita</name>
    <dbReference type="NCBI Taxonomy" id="4874"/>
    <lineage>
        <taxon>Eukaryota</taxon>
        <taxon>Fungi</taxon>
        <taxon>Fungi incertae sedis</taxon>
        <taxon>Mucoromycota</taxon>
        <taxon>Glomeromycotina</taxon>
        <taxon>Glomeromycetes</taxon>
        <taxon>Diversisporales</taxon>
        <taxon>Gigasporaceae</taxon>
        <taxon>Gigaspora</taxon>
    </lineage>
</organism>
<evidence type="ECO:0000313" key="2">
    <source>
        <dbReference type="EMBL" id="CAG8854888.1"/>
    </source>
</evidence>
<keyword evidence="3" id="KW-1185">Reference proteome</keyword>
<feature type="region of interest" description="Disordered" evidence="1">
    <location>
        <begin position="1"/>
        <end position="22"/>
    </location>
</feature>
<accession>A0ABN7XHW5</accession>
<sequence length="110" mass="12533">SPTIVESLVVESSMEEENQSDENLVLQVESPTIVESSIVESLMEEENQTGENLQKKAKDKLCKIEKGLKEFKANLTNDSNRDLRLEINIHINEPDISLFLPFIVLNEFDK</sequence>
<name>A0ABN7XHW5_GIGMA</name>
<evidence type="ECO:0000256" key="1">
    <source>
        <dbReference type="SAM" id="MobiDB-lite"/>
    </source>
</evidence>